<protein>
    <recommendedName>
        <fullName evidence="3">Alpha/Beta hydrolase protein</fullName>
    </recommendedName>
</protein>
<name>A0A7C8IBL8_9PLEO</name>
<dbReference type="OrthoDB" id="294702at2759"/>
<dbReference type="EMBL" id="JAADJZ010000010">
    <property type="protein sequence ID" value="KAF2872193.1"/>
    <property type="molecule type" value="Genomic_DNA"/>
</dbReference>
<comment type="caution">
    <text evidence="1">The sequence shown here is derived from an EMBL/GenBank/DDBJ whole genome shotgun (WGS) entry which is preliminary data.</text>
</comment>
<reference evidence="1 2" key="1">
    <citation type="submission" date="2020-01" db="EMBL/GenBank/DDBJ databases">
        <authorList>
            <consortium name="DOE Joint Genome Institute"/>
            <person name="Haridas S."/>
            <person name="Albert R."/>
            <person name="Binder M."/>
            <person name="Bloem J."/>
            <person name="Labutti K."/>
            <person name="Salamov A."/>
            <person name="Andreopoulos B."/>
            <person name="Baker S.E."/>
            <person name="Barry K."/>
            <person name="Bills G."/>
            <person name="Bluhm B.H."/>
            <person name="Cannon C."/>
            <person name="Castanera R."/>
            <person name="Culley D.E."/>
            <person name="Daum C."/>
            <person name="Ezra D."/>
            <person name="Gonzalez J.B."/>
            <person name="Henrissat B."/>
            <person name="Kuo A."/>
            <person name="Liang C."/>
            <person name="Lipzen A."/>
            <person name="Lutzoni F."/>
            <person name="Magnuson J."/>
            <person name="Mondo S."/>
            <person name="Nolan M."/>
            <person name="Ohm R."/>
            <person name="Pangilinan J."/>
            <person name="Park H.-J.H."/>
            <person name="Ramirez L."/>
            <person name="Alfaro M."/>
            <person name="Sun H."/>
            <person name="Tritt A."/>
            <person name="Yoshinaga Y."/>
            <person name="Zwiers L.-H.L."/>
            <person name="Turgeon B.G."/>
            <person name="Goodwin S.B."/>
            <person name="Spatafora J.W."/>
            <person name="Crous P.W."/>
            <person name="Grigoriev I.V."/>
        </authorList>
    </citation>
    <scope>NUCLEOTIDE SEQUENCE [LARGE SCALE GENOMIC DNA]</scope>
    <source>
        <strain evidence="1 2">CBS 611.86</strain>
    </source>
</reference>
<evidence type="ECO:0000313" key="1">
    <source>
        <dbReference type="EMBL" id="KAF2872193.1"/>
    </source>
</evidence>
<accession>A0A7C8IBL8</accession>
<dbReference type="InterPro" id="IPR029058">
    <property type="entry name" value="AB_hydrolase_fold"/>
</dbReference>
<gene>
    <name evidence="1" type="ORF">BDV95DRAFT_628590</name>
</gene>
<evidence type="ECO:0008006" key="3">
    <source>
        <dbReference type="Google" id="ProtNLM"/>
    </source>
</evidence>
<evidence type="ECO:0000313" key="2">
    <source>
        <dbReference type="Proteomes" id="UP000481861"/>
    </source>
</evidence>
<proteinExistence type="predicted"/>
<keyword evidence="2" id="KW-1185">Reference proteome</keyword>
<organism evidence="1 2">
    <name type="scientific">Massariosphaeria phaeospora</name>
    <dbReference type="NCBI Taxonomy" id="100035"/>
    <lineage>
        <taxon>Eukaryota</taxon>
        <taxon>Fungi</taxon>
        <taxon>Dikarya</taxon>
        <taxon>Ascomycota</taxon>
        <taxon>Pezizomycotina</taxon>
        <taxon>Dothideomycetes</taxon>
        <taxon>Pleosporomycetidae</taxon>
        <taxon>Pleosporales</taxon>
        <taxon>Pleosporales incertae sedis</taxon>
        <taxon>Massariosphaeria</taxon>
    </lineage>
</organism>
<dbReference type="Gene3D" id="3.40.50.1820">
    <property type="entry name" value="alpha/beta hydrolase"/>
    <property type="match status" value="1"/>
</dbReference>
<sequence length="412" mass="45951">MGALEFLCDTRFHKKYTLPPNPDTKRLTSYRVTYADYGDPNSNAVVLICGALMATRFCYSPLDQLAKDYNVRIIHPDRPGIGGTDPVPLNERIAMWLELVPQLLKHLGIPHIAIASHSGGIIYALNTILAHPYLLHPQKPYICFFAPWVHHSHSKVSQLRATELLPAPLVGRFASMARFVNDNVMPLTGLSSNLLHARKISRHDPRSAPAPVPLAPYENSSRASSIGSRGGPIGLDLDDPRVVTELRQLITTYLFAEAMDGISADARLFLKKPRSVQWCSPSIYWSDIDYVVPLFSKMILEDESVHESNKEWLIDAFHAETDHMVGEKGRKWFDNCWMPAPSPSTSPRSSTSRTSATVTDKLECCYDYQSEVVEGTEHNYIMDPAFGASEIWLSTVRAAFPTPAEVCHALPP</sequence>
<dbReference type="Proteomes" id="UP000481861">
    <property type="component" value="Unassembled WGS sequence"/>
</dbReference>
<dbReference type="SUPFAM" id="SSF53474">
    <property type="entry name" value="alpha/beta-Hydrolases"/>
    <property type="match status" value="1"/>
</dbReference>
<dbReference type="AlphaFoldDB" id="A0A7C8IBL8"/>